<evidence type="ECO:0000313" key="3">
    <source>
        <dbReference type="Proteomes" id="UP001341840"/>
    </source>
</evidence>
<accession>A0ABU6SLK0</accession>
<proteinExistence type="predicted"/>
<organism evidence="2 3">
    <name type="scientific">Stylosanthes scabra</name>
    <dbReference type="NCBI Taxonomy" id="79078"/>
    <lineage>
        <taxon>Eukaryota</taxon>
        <taxon>Viridiplantae</taxon>
        <taxon>Streptophyta</taxon>
        <taxon>Embryophyta</taxon>
        <taxon>Tracheophyta</taxon>
        <taxon>Spermatophyta</taxon>
        <taxon>Magnoliopsida</taxon>
        <taxon>eudicotyledons</taxon>
        <taxon>Gunneridae</taxon>
        <taxon>Pentapetalae</taxon>
        <taxon>rosids</taxon>
        <taxon>fabids</taxon>
        <taxon>Fabales</taxon>
        <taxon>Fabaceae</taxon>
        <taxon>Papilionoideae</taxon>
        <taxon>50 kb inversion clade</taxon>
        <taxon>dalbergioids sensu lato</taxon>
        <taxon>Dalbergieae</taxon>
        <taxon>Pterocarpus clade</taxon>
        <taxon>Stylosanthes</taxon>
    </lineage>
</organism>
<evidence type="ECO:0000313" key="2">
    <source>
        <dbReference type="EMBL" id="MED6136643.1"/>
    </source>
</evidence>
<dbReference type="Proteomes" id="UP001341840">
    <property type="component" value="Unassembled WGS sequence"/>
</dbReference>
<evidence type="ECO:0000256" key="1">
    <source>
        <dbReference type="SAM" id="MobiDB-lite"/>
    </source>
</evidence>
<gene>
    <name evidence="2" type="primary">ARF10_2</name>
    <name evidence="2" type="ORF">PIB30_057826</name>
</gene>
<reference evidence="2 3" key="1">
    <citation type="journal article" date="2023" name="Plants (Basel)">
        <title>Bridging the Gap: Combining Genomics and Transcriptomics Approaches to Understand Stylosanthes scabra, an Orphan Legume from the Brazilian Caatinga.</title>
        <authorList>
            <person name="Ferreira-Neto J.R.C."/>
            <person name="da Silva M.D."/>
            <person name="Binneck E."/>
            <person name="de Melo N.F."/>
            <person name="da Silva R.H."/>
            <person name="de Melo A.L.T.M."/>
            <person name="Pandolfi V."/>
            <person name="Bustamante F.O."/>
            <person name="Brasileiro-Vidal A.C."/>
            <person name="Benko-Iseppon A.M."/>
        </authorList>
    </citation>
    <scope>NUCLEOTIDE SEQUENCE [LARGE SCALE GENOMIC DNA]</scope>
    <source>
        <tissue evidence="2">Leaves</tissue>
    </source>
</reference>
<feature type="region of interest" description="Disordered" evidence="1">
    <location>
        <begin position="58"/>
        <end position="79"/>
    </location>
</feature>
<keyword evidence="3" id="KW-1185">Reference proteome</keyword>
<name>A0ABU6SLK0_9FABA</name>
<comment type="caution">
    <text evidence="2">The sequence shown here is derived from an EMBL/GenBank/DDBJ whole genome shotgun (WGS) entry which is preliminary data.</text>
</comment>
<dbReference type="EMBL" id="JASCZI010060893">
    <property type="protein sequence ID" value="MED6136643.1"/>
    <property type="molecule type" value="Genomic_DNA"/>
</dbReference>
<sequence>MFGIERSELLSHVLYRDATGAVKQTGEEPFSDFMKTAKRLTILTDPSSKDTRRAWITGTRNGEHGLDASNKTGPLSIFA</sequence>
<protein>
    <submittedName>
        <fullName evidence="2">Auxin response factor 10</fullName>
    </submittedName>
</protein>